<dbReference type="AlphaFoldDB" id="A0AAU9JCI8"/>
<evidence type="ECO:0000256" key="3">
    <source>
        <dbReference type="ARBA" id="ARBA00022741"/>
    </source>
</evidence>
<dbReference type="InterPro" id="IPR003008">
    <property type="entry name" value="Tubulin_FtsZ_GTPase"/>
</dbReference>
<evidence type="ECO:0000259" key="6">
    <source>
        <dbReference type="SMART" id="SM00864"/>
    </source>
</evidence>
<protein>
    <recommendedName>
        <fullName evidence="10">Epsilon tubulin</fullName>
    </recommendedName>
</protein>
<comment type="caution">
    <text evidence="8">The sequence shown here is derived from an EMBL/GenBank/DDBJ whole genome shotgun (WGS) entry which is preliminary data.</text>
</comment>
<evidence type="ECO:0000256" key="4">
    <source>
        <dbReference type="ARBA" id="ARBA00023134"/>
    </source>
</evidence>
<dbReference type="SUPFAM" id="SSF55307">
    <property type="entry name" value="Tubulin C-terminal domain-like"/>
    <property type="match status" value="1"/>
</dbReference>
<reference evidence="8" key="1">
    <citation type="submission" date="2021-09" db="EMBL/GenBank/DDBJ databases">
        <authorList>
            <consortium name="AG Swart"/>
            <person name="Singh M."/>
            <person name="Singh A."/>
            <person name="Seah K."/>
            <person name="Emmerich C."/>
        </authorList>
    </citation>
    <scope>NUCLEOTIDE SEQUENCE</scope>
    <source>
        <strain evidence="8">ATCC30299</strain>
    </source>
</reference>
<dbReference type="SUPFAM" id="SSF52490">
    <property type="entry name" value="Tubulin nucleotide-binding domain-like"/>
    <property type="match status" value="1"/>
</dbReference>
<dbReference type="Proteomes" id="UP001162131">
    <property type="component" value="Unassembled WGS sequence"/>
</dbReference>
<dbReference type="Gene3D" id="1.10.287.600">
    <property type="entry name" value="Helix hairpin bin"/>
    <property type="match status" value="1"/>
</dbReference>
<keyword evidence="2 5" id="KW-0493">Microtubule</keyword>
<keyword evidence="4 5" id="KW-0342">GTP-binding</keyword>
<dbReference type="CDD" id="cd02190">
    <property type="entry name" value="epsilon_tubulin"/>
    <property type="match status" value="1"/>
</dbReference>
<accession>A0AAU9JCI8</accession>
<dbReference type="InterPro" id="IPR000217">
    <property type="entry name" value="Tubulin"/>
</dbReference>
<dbReference type="SMART" id="SM00864">
    <property type="entry name" value="Tubulin"/>
    <property type="match status" value="1"/>
</dbReference>
<evidence type="ECO:0000256" key="1">
    <source>
        <dbReference type="ARBA" id="ARBA00009636"/>
    </source>
</evidence>
<feature type="domain" description="Tubulin/FtsZ GTPase" evidence="6">
    <location>
        <begin position="57"/>
        <end position="267"/>
    </location>
</feature>
<dbReference type="InterPro" id="IPR017975">
    <property type="entry name" value="Tubulin_CS"/>
</dbReference>
<evidence type="ECO:0000256" key="5">
    <source>
        <dbReference type="RuleBase" id="RU000352"/>
    </source>
</evidence>
<evidence type="ECO:0000256" key="2">
    <source>
        <dbReference type="ARBA" id="ARBA00022701"/>
    </source>
</evidence>
<feature type="domain" description="Tubulin/FtsZ 2-layer sandwich" evidence="7">
    <location>
        <begin position="269"/>
        <end position="404"/>
    </location>
</feature>
<dbReference type="InterPro" id="IPR008280">
    <property type="entry name" value="Tub_FtsZ_C"/>
</dbReference>
<dbReference type="Pfam" id="PF03953">
    <property type="entry name" value="Tubulin_C"/>
    <property type="match status" value="1"/>
</dbReference>
<gene>
    <name evidence="8" type="ORF">BSTOLATCC_MIC34736</name>
</gene>
<dbReference type="EMBL" id="CAJZBQ010000035">
    <property type="protein sequence ID" value="CAG9323696.1"/>
    <property type="molecule type" value="Genomic_DNA"/>
</dbReference>
<dbReference type="FunFam" id="3.40.50.1440:FF:000017">
    <property type="entry name" value="Tubulin epsilon chain"/>
    <property type="match status" value="1"/>
</dbReference>
<dbReference type="PRINTS" id="PR01519">
    <property type="entry name" value="EPSLNTUBULIN"/>
</dbReference>
<dbReference type="InterPro" id="IPR018316">
    <property type="entry name" value="Tubulin/FtsZ_2-layer-sand-dom"/>
</dbReference>
<evidence type="ECO:0008006" key="10">
    <source>
        <dbReference type="Google" id="ProtNLM"/>
    </source>
</evidence>
<name>A0AAU9JCI8_9CILI</name>
<dbReference type="GO" id="GO:0005874">
    <property type="term" value="C:microtubule"/>
    <property type="evidence" value="ECO:0007669"/>
    <property type="project" value="UniProtKB-KW"/>
</dbReference>
<dbReference type="PROSITE" id="PS00227">
    <property type="entry name" value="TUBULIN"/>
    <property type="match status" value="1"/>
</dbReference>
<keyword evidence="9" id="KW-1185">Reference proteome</keyword>
<dbReference type="InterPro" id="IPR036525">
    <property type="entry name" value="Tubulin/FtsZ_GTPase_sf"/>
</dbReference>
<proteinExistence type="inferred from homology"/>
<dbReference type="GO" id="GO:0007017">
    <property type="term" value="P:microtubule-based process"/>
    <property type="evidence" value="ECO:0007669"/>
    <property type="project" value="InterPro"/>
</dbReference>
<comment type="similarity">
    <text evidence="1 5">Belongs to the tubulin family.</text>
</comment>
<sequence>MPRELITVQVGQCGNQMAWRFWDLALREHAQYNKSGIFDEPMSSFFRNVDPQYANPQNIPVGQPINTLKARSVVIDMEEGVLNQLLRSDLGELFDSRQFIMDVSGAGNNWAHGFYEYGSKYENIIIDQVRRVAEQCDSLQSFFLMHSMGGGTGSGVGTRTLGILADNFPEIFRFSTVVYPENDVVTGPYNAVLAMNELTEHADCVLPIDNQALMDILYNIENSKRKEKGVKTEITDLGESKVQSFTKMNNIIAHMLNNLTCSMRFEGMLNVDLNEITMNLVPFPKMQYLISSISPLYSILDVKMEPRRLDQIFSDVIDRDFQLLKVDPRHSTYLACGLILRGDAKIADIHRNVNRIKPDMRMINWNQEGFKIGLCNEPPVGMPYSLLCLSNNSAIKNQFGALKQKFLKLYKRKANVHHYTNFMEAAHFDEALRSLDDLIGRYEEIDIPKEEAPINRIRPLVA</sequence>
<dbReference type="PANTHER" id="PTHR11588">
    <property type="entry name" value="TUBULIN"/>
    <property type="match status" value="1"/>
</dbReference>
<dbReference type="PRINTS" id="PR01161">
    <property type="entry name" value="TUBULIN"/>
</dbReference>
<dbReference type="GO" id="GO:0005525">
    <property type="term" value="F:GTP binding"/>
    <property type="evidence" value="ECO:0007669"/>
    <property type="project" value="UniProtKB-UniRule"/>
</dbReference>
<dbReference type="Gene3D" id="3.40.50.1440">
    <property type="entry name" value="Tubulin/FtsZ, GTPase domain"/>
    <property type="match status" value="1"/>
</dbReference>
<evidence type="ECO:0000313" key="8">
    <source>
        <dbReference type="EMBL" id="CAG9323696.1"/>
    </source>
</evidence>
<organism evidence="8 9">
    <name type="scientific">Blepharisma stoltei</name>
    <dbReference type="NCBI Taxonomy" id="1481888"/>
    <lineage>
        <taxon>Eukaryota</taxon>
        <taxon>Sar</taxon>
        <taxon>Alveolata</taxon>
        <taxon>Ciliophora</taxon>
        <taxon>Postciliodesmatophora</taxon>
        <taxon>Heterotrichea</taxon>
        <taxon>Heterotrichida</taxon>
        <taxon>Blepharismidae</taxon>
        <taxon>Blepharisma</taxon>
    </lineage>
</organism>
<dbReference type="SMART" id="SM00865">
    <property type="entry name" value="Tubulin_C"/>
    <property type="match status" value="1"/>
</dbReference>
<dbReference type="InterPro" id="IPR023123">
    <property type="entry name" value="Tubulin_C"/>
</dbReference>
<dbReference type="Pfam" id="PF00091">
    <property type="entry name" value="Tubulin"/>
    <property type="match status" value="1"/>
</dbReference>
<dbReference type="InterPro" id="IPR004057">
    <property type="entry name" value="Epsilon_tubulin"/>
</dbReference>
<evidence type="ECO:0000259" key="7">
    <source>
        <dbReference type="SMART" id="SM00865"/>
    </source>
</evidence>
<evidence type="ECO:0000313" key="9">
    <source>
        <dbReference type="Proteomes" id="UP001162131"/>
    </source>
</evidence>
<keyword evidence="3 5" id="KW-0547">Nucleotide-binding</keyword>